<evidence type="ECO:0000256" key="9">
    <source>
        <dbReference type="ARBA" id="ARBA00032030"/>
    </source>
</evidence>
<evidence type="ECO:0000256" key="8">
    <source>
        <dbReference type="ARBA" id="ARBA00023071"/>
    </source>
</evidence>
<accession>A0A8D5ZJY6</accession>
<dbReference type="InterPro" id="IPR048670">
    <property type="entry name" value="IF5A-like_N"/>
</dbReference>
<comment type="similarity">
    <text evidence="3 11">Belongs to the eIF-5A family.</text>
</comment>
<dbReference type="Pfam" id="PF01287">
    <property type="entry name" value="eIF-5a"/>
    <property type="match status" value="1"/>
</dbReference>
<dbReference type="AlphaFoldDB" id="A0A8D5ZJY6"/>
<evidence type="ECO:0000256" key="5">
    <source>
        <dbReference type="ARBA" id="ARBA00022490"/>
    </source>
</evidence>
<evidence type="ECO:0000259" key="12">
    <source>
        <dbReference type="SMART" id="SM01376"/>
    </source>
</evidence>
<dbReference type="SUPFAM" id="SSF50249">
    <property type="entry name" value="Nucleic acid-binding proteins"/>
    <property type="match status" value="1"/>
</dbReference>
<dbReference type="FunFam" id="2.40.50.140:FF:000334">
    <property type="entry name" value="Translation initiation factor 5A"/>
    <property type="match status" value="1"/>
</dbReference>
<dbReference type="PANTHER" id="PTHR11673">
    <property type="entry name" value="TRANSLATION INITIATION FACTOR 5A FAMILY MEMBER"/>
    <property type="match status" value="1"/>
</dbReference>
<feature type="modified residue" description="Hypusine" evidence="11">
    <location>
        <position position="40"/>
    </location>
</feature>
<dbReference type="SUPFAM" id="SSF50104">
    <property type="entry name" value="Translation proteins SH3-like domain"/>
    <property type="match status" value="1"/>
</dbReference>
<dbReference type="EMBL" id="AP024597">
    <property type="protein sequence ID" value="BCU71146.1"/>
    <property type="molecule type" value="Genomic_DNA"/>
</dbReference>
<dbReference type="CDD" id="cd04467">
    <property type="entry name" value="S1_aIF5A"/>
    <property type="match status" value="1"/>
</dbReference>
<dbReference type="InterPro" id="IPR022847">
    <property type="entry name" value="Transl_elong_IF5A_arc"/>
</dbReference>
<keyword evidence="7 11" id="KW-0648">Protein biosynthesis</keyword>
<dbReference type="GO" id="GO:0003723">
    <property type="term" value="F:RNA binding"/>
    <property type="evidence" value="ECO:0007669"/>
    <property type="project" value="InterPro"/>
</dbReference>
<dbReference type="GO" id="GO:0003746">
    <property type="term" value="F:translation elongation factor activity"/>
    <property type="evidence" value="ECO:0007669"/>
    <property type="project" value="InterPro"/>
</dbReference>
<dbReference type="NCBIfam" id="NF003076">
    <property type="entry name" value="PRK03999.1"/>
    <property type="match status" value="1"/>
</dbReference>
<evidence type="ECO:0000256" key="4">
    <source>
        <dbReference type="ARBA" id="ARBA00016327"/>
    </source>
</evidence>
<dbReference type="InterPro" id="IPR019769">
    <property type="entry name" value="Trans_elong_IF5A_hypusine_site"/>
</dbReference>
<keyword evidence="8 11" id="KW-0385">Hypusine</keyword>
<reference evidence="13 14" key="1">
    <citation type="submission" date="2021-04" db="EMBL/GenBank/DDBJ databases">
        <title>Complete genome sequence of Stygiolobus sp. KN-1.</title>
        <authorList>
            <person name="Nakamura K."/>
            <person name="Sakai H."/>
            <person name="Kurosawa N."/>
        </authorList>
    </citation>
    <scope>NUCLEOTIDE SEQUENCE [LARGE SCALE GENOMIC DNA]</scope>
    <source>
        <strain evidence="13 14">KN-1</strain>
    </source>
</reference>
<keyword evidence="14" id="KW-1185">Reference proteome</keyword>
<dbReference type="KEGG" id="csty:KN1_24430"/>
<dbReference type="InterPro" id="IPR008991">
    <property type="entry name" value="Translation_prot_SH3-like_sf"/>
</dbReference>
<dbReference type="Gene3D" id="2.30.30.30">
    <property type="match status" value="1"/>
</dbReference>
<evidence type="ECO:0000313" key="14">
    <source>
        <dbReference type="Proteomes" id="UP000825123"/>
    </source>
</evidence>
<comment type="function">
    <text evidence="1 11">Functions by promoting the formation of the first peptide bond.</text>
</comment>
<dbReference type="GO" id="GO:0005737">
    <property type="term" value="C:cytoplasm"/>
    <property type="evidence" value="ECO:0007669"/>
    <property type="project" value="UniProtKB-SubCell"/>
</dbReference>
<evidence type="ECO:0000256" key="2">
    <source>
        <dbReference type="ARBA" id="ARBA00004496"/>
    </source>
</evidence>
<dbReference type="GO" id="GO:0045905">
    <property type="term" value="P:positive regulation of translational termination"/>
    <property type="evidence" value="ECO:0007669"/>
    <property type="project" value="InterPro"/>
</dbReference>
<dbReference type="PROSITE" id="PS00302">
    <property type="entry name" value="IF5A_HYPUSINE"/>
    <property type="match status" value="1"/>
</dbReference>
<evidence type="ECO:0000256" key="1">
    <source>
        <dbReference type="ARBA" id="ARBA00003980"/>
    </source>
</evidence>
<evidence type="ECO:0000256" key="10">
    <source>
        <dbReference type="ARBA" id="ARBA00032163"/>
    </source>
</evidence>
<dbReference type="Pfam" id="PF21485">
    <property type="entry name" value="IF5A-like_N"/>
    <property type="match status" value="1"/>
</dbReference>
<dbReference type="InterPro" id="IPR020189">
    <property type="entry name" value="IF5A_C"/>
</dbReference>
<dbReference type="PIRSF" id="PIRSF003025">
    <property type="entry name" value="eIF5A"/>
    <property type="match status" value="1"/>
</dbReference>
<organism evidence="13 14">
    <name type="scientific">Stygiolobus caldivivus</name>
    <dbReference type="NCBI Taxonomy" id="2824673"/>
    <lineage>
        <taxon>Archaea</taxon>
        <taxon>Thermoproteota</taxon>
        <taxon>Thermoprotei</taxon>
        <taxon>Sulfolobales</taxon>
        <taxon>Sulfolobaceae</taxon>
        <taxon>Stygiolobus</taxon>
    </lineage>
</organism>
<dbReference type="GO" id="GO:0045901">
    <property type="term" value="P:positive regulation of translational elongation"/>
    <property type="evidence" value="ECO:0007669"/>
    <property type="project" value="InterPro"/>
</dbReference>
<keyword evidence="5 11" id="KW-0963">Cytoplasm</keyword>
<dbReference type="HAMAP" id="MF_00085">
    <property type="entry name" value="eIF_5A"/>
    <property type="match status" value="1"/>
</dbReference>
<dbReference type="Gene3D" id="2.40.50.140">
    <property type="entry name" value="Nucleic acid-binding proteins"/>
    <property type="match status" value="1"/>
</dbReference>
<protein>
    <recommendedName>
        <fullName evidence="4 11">Translation initiation factor 5A</fullName>
    </recommendedName>
    <alternativeName>
        <fullName evidence="10 11">Hypusine-containing protein</fullName>
    </alternativeName>
    <alternativeName>
        <fullName evidence="9 11">eIF-5A</fullName>
    </alternativeName>
</protein>
<dbReference type="GO" id="GO:0043022">
    <property type="term" value="F:ribosome binding"/>
    <property type="evidence" value="ECO:0007669"/>
    <property type="project" value="InterPro"/>
</dbReference>
<dbReference type="SMART" id="SM01376">
    <property type="entry name" value="eIF-5a"/>
    <property type="match status" value="1"/>
</dbReference>
<dbReference type="InterPro" id="IPR014722">
    <property type="entry name" value="Rib_uL2_dom2"/>
</dbReference>
<dbReference type="Proteomes" id="UP000825123">
    <property type="component" value="Chromosome"/>
</dbReference>
<evidence type="ECO:0000256" key="11">
    <source>
        <dbReference type="HAMAP-Rule" id="MF_00085"/>
    </source>
</evidence>
<dbReference type="InterPro" id="IPR012340">
    <property type="entry name" value="NA-bd_OB-fold"/>
</dbReference>
<comment type="subcellular location">
    <subcellularLocation>
        <location evidence="2 11">Cytoplasm</location>
    </subcellularLocation>
</comment>
<gene>
    <name evidence="11" type="primary">eif5a</name>
    <name evidence="13" type="ORF">KN1_24430</name>
</gene>
<keyword evidence="6 11" id="KW-0396">Initiation factor</keyword>
<feature type="domain" description="Translation initiation factor 5A C-terminal" evidence="12">
    <location>
        <begin position="73"/>
        <end position="135"/>
    </location>
</feature>
<evidence type="ECO:0000256" key="6">
    <source>
        <dbReference type="ARBA" id="ARBA00022540"/>
    </source>
</evidence>
<dbReference type="GO" id="GO:0003743">
    <property type="term" value="F:translation initiation factor activity"/>
    <property type="evidence" value="ECO:0007669"/>
    <property type="project" value="UniProtKB-UniRule"/>
</dbReference>
<name>A0A8D5ZJY6_9CREN</name>
<evidence type="ECO:0000256" key="7">
    <source>
        <dbReference type="ARBA" id="ARBA00022917"/>
    </source>
</evidence>
<evidence type="ECO:0000313" key="13">
    <source>
        <dbReference type="EMBL" id="BCU71146.1"/>
    </source>
</evidence>
<evidence type="ECO:0000256" key="3">
    <source>
        <dbReference type="ARBA" id="ARBA00006016"/>
    </source>
</evidence>
<dbReference type="NCBIfam" id="TIGR00037">
    <property type="entry name" value="eIF_5A"/>
    <property type="match status" value="1"/>
</dbReference>
<dbReference type="InterPro" id="IPR001884">
    <property type="entry name" value="IF5A-like"/>
</dbReference>
<sequence length="135" mass="14913">MGVIVSIQYTTVGDLKVGSYVVIDGEPCRVVDITKAKTGKHGSAKANVVAIGIFTGQKRTIMAPVDQQVEVPIIEKHVGQILADKGDTVQIMDLESYETFDIERPKEAELSDKIRPGAEVEYWDVMGRRKIVRVK</sequence>
<dbReference type="FunFam" id="2.30.30.30:FF:000038">
    <property type="entry name" value="Translation initiation factor 5A"/>
    <property type="match status" value="1"/>
</dbReference>
<proteinExistence type="inferred from homology"/>